<reference evidence="3" key="1">
    <citation type="submission" date="2020-05" db="EMBL/GenBank/DDBJ databases">
        <title>WGS assembly of Panicum virgatum.</title>
        <authorList>
            <person name="Lovell J.T."/>
            <person name="Jenkins J."/>
            <person name="Shu S."/>
            <person name="Juenger T.E."/>
            <person name="Schmutz J."/>
        </authorList>
    </citation>
    <scope>NUCLEOTIDE SEQUENCE</scope>
    <source>
        <strain evidence="3">AP13</strain>
    </source>
</reference>
<feature type="compositionally biased region" description="Low complexity" evidence="1">
    <location>
        <begin position="76"/>
        <end position="104"/>
    </location>
</feature>
<protein>
    <submittedName>
        <fullName evidence="3">Uncharacterized protein</fullName>
    </submittedName>
</protein>
<keyword evidence="2" id="KW-0472">Membrane</keyword>
<feature type="transmembrane region" description="Helical" evidence="2">
    <location>
        <begin position="25"/>
        <end position="46"/>
    </location>
</feature>
<keyword evidence="2" id="KW-0812">Transmembrane</keyword>
<name>A0A8T0T3M2_PANVG</name>
<evidence type="ECO:0000313" key="3">
    <source>
        <dbReference type="EMBL" id="KAG2603853.1"/>
    </source>
</evidence>
<feature type="region of interest" description="Disordered" evidence="1">
    <location>
        <begin position="49"/>
        <end position="140"/>
    </location>
</feature>
<feature type="compositionally biased region" description="Low complexity" evidence="1">
    <location>
        <begin position="113"/>
        <end position="125"/>
    </location>
</feature>
<dbReference type="Proteomes" id="UP000823388">
    <property type="component" value="Chromosome 4N"/>
</dbReference>
<sequence>MVSSSSDYRDDDDRSPFRWLPAARFVAACLMTVLVLVVLVKAITVVHRGEKLSLARPRRNAPSSRRGSASRRSRRSFSTSTFARATPTTAPAFATSTSPHTSSTRARRRRRPTPSATASSTSPSTGWICNRGKRGTPSPK</sequence>
<evidence type="ECO:0000256" key="1">
    <source>
        <dbReference type="SAM" id="MobiDB-lite"/>
    </source>
</evidence>
<keyword evidence="4" id="KW-1185">Reference proteome</keyword>
<organism evidence="3 4">
    <name type="scientific">Panicum virgatum</name>
    <name type="common">Blackwell switchgrass</name>
    <dbReference type="NCBI Taxonomy" id="38727"/>
    <lineage>
        <taxon>Eukaryota</taxon>
        <taxon>Viridiplantae</taxon>
        <taxon>Streptophyta</taxon>
        <taxon>Embryophyta</taxon>
        <taxon>Tracheophyta</taxon>
        <taxon>Spermatophyta</taxon>
        <taxon>Magnoliopsida</taxon>
        <taxon>Liliopsida</taxon>
        <taxon>Poales</taxon>
        <taxon>Poaceae</taxon>
        <taxon>PACMAD clade</taxon>
        <taxon>Panicoideae</taxon>
        <taxon>Panicodae</taxon>
        <taxon>Paniceae</taxon>
        <taxon>Panicinae</taxon>
        <taxon>Panicum</taxon>
        <taxon>Panicum sect. Hiantes</taxon>
    </lineage>
</organism>
<accession>A0A8T0T3M2</accession>
<gene>
    <name evidence="3" type="ORF">PVAP13_4NG014300</name>
</gene>
<keyword evidence="2" id="KW-1133">Transmembrane helix</keyword>
<evidence type="ECO:0000256" key="2">
    <source>
        <dbReference type="SAM" id="Phobius"/>
    </source>
</evidence>
<evidence type="ECO:0000313" key="4">
    <source>
        <dbReference type="Proteomes" id="UP000823388"/>
    </source>
</evidence>
<proteinExistence type="predicted"/>
<comment type="caution">
    <text evidence="3">The sequence shown here is derived from an EMBL/GenBank/DDBJ whole genome shotgun (WGS) entry which is preliminary data.</text>
</comment>
<dbReference type="EMBL" id="CM029044">
    <property type="protein sequence ID" value="KAG2603853.1"/>
    <property type="molecule type" value="Genomic_DNA"/>
</dbReference>
<dbReference type="AlphaFoldDB" id="A0A8T0T3M2"/>